<dbReference type="Proteomes" id="UP000275846">
    <property type="component" value="Unassembled WGS sequence"/>
</dbReference>
<dbReference type="EMBL" id="UYSU01033025">
    <property type="protein sequence ID" value="VDL91247.1"/>
    <property type="molecule type" value="Genomic_DNA"/>
</dbReference>
<sequence>MMARVTDNGAVSEACSVTNGAKQGCVLPPTLFSLMFFAMLMDAYRGERPGICIAYQMNGRLLNPRWMHFHSCVSTANIHEHLFADDRALNAKTEGDMQRSLDIFAAVCDKLGLRINTEKTAIMHQRPPNTTYNAARINLNGTELKSVDTLTNLDSNLSRNTKIDGEVAHRIAKPSQAFGRMQNVV</sequence>
<evidence type="ECO:0000313" key="4">
    <source>
        <dbReference type="WBParaSite" id="SSLN_0000501701-mRNA-1"/>
    </source>
</evidence>
<gene>
    <name evidence="2" type="ORF">SSLN_LOCUS4862</name>
</gene>
<dbReference type="AlphaFoldDB" id="A0A183SKW4"/>
<protein>
    <submittedName>
        <fullName evidence="4">Reverse transcriptase domain-containing protein</fullName>
    </submittedName>
</protein>
<dbReference type="PROSITE" id="PS50878">
    <property type="entry name" value="RT_POL"/>
    <property type="match status" value="1"/>
</dbReference>
<evidence type="ECO:0000313" key="3">
    <source>
        <dbReference type="Proteomes" id="UP000275846"/>
    </source>
</evidence>
<dbReference type="InterPro" id="IPR000477">
    <property type="entry name" value="RT_dom"/>
</dbReference>
<dbReference type="InterPro" id="IPR043502">
    <property type="entry name" value="DNA/RNA_pol_sf"/>
</dbReference>
<reference evidence="4" key="1">
    <citation type="submission" date="2016-06" db="UniProtKB">
        <authorList>
            <consortium name="WormBaseParasite"/>
        </authorList>
    </citation>
    <scope>IDENTIFICATION</scope>
</reference>
<name>A0A183SKW4_SCHSO</name>
<evidence type="ECO:0000259" key="1">
    <source>
        <dbReference type="PROSITE" id="PS50878"/>
    </source>
</evidence>
<evidence type="ECO:0000313" key="2">
    <source>
        <dbReference type="EMBL" id="VDL91247.1"/>
    </source>
</evidence>
<organism evidence="4">
    <name type="scientific">Schistocephalus solidus</name>
    <name type="common">Tapeworm</name>
    <dbReference type="NCBI Taxonomy" id="70667"/>
    <lineage>
        <taxon>Eukaryota</taxon>
        <taxon>Metazoa</taxon>
        <taxon>Spiralia</taxon>
        <taxon>Lophotrochozoa</taxon>
        <taxon>Platyhelminthes</taxon>
        <taxon>Cestoda</taxon>
        <taxon>Eucestoda</taxon>
        <taxon>Diphyllobothriidea</taxon>
        <taxon>Diphyllobothriidae</taxon>
        <taxon>Schistocephalus</taxon>
    </lineage>
</organism>
<dbReference type="PANTHER" id="PTHR47027:SF26">
    <property type="entry name" value="REVERSE TRANSCRIPTASE DOMAIN-CONTAINING PROTEIN"/>
    <property type="match status" value="1"/>
</dbReference>
<proteinExistence type="predicted"/>
<reference evidence="2 3" key="2">
    <citation type="submission" date="2018-11" db="EMBL/GenBank/DDBJ databases">
        <authorList>
            <consortium name="Pathogen Informatics"/>
        </authorList>
    </citation>
    <scope>NUCLEOTIDE SEQUENCE [LARGE SCALE GENOMIC DNA]</scope>
    <source>
        <strain evidence="2 3">NST_G2</strain>
    </source>
</reference>
<dbReference type="OrthoDB" id="6296806at2759"/>
<keyword evidence="3" id="KW-1185">Reference proteome</keyword>
<accession>A0A183SKW4</accession>
<dbReference type="PANTHER" id="PTHR47027">
    <property type="entry name" value="REVERSE TRANSCRIPTASE DOMAIN-CONTAINING PROTEIN"/>
    <property type="match status" value="1"/>
</dbReference>
<feature type="domain" description="Reverse transcriptase" evidence="1">
    <location>
        <begin position="1"/>
        <end position="144"/>
    </location>
</feature>
<dbReference type="WBParaSite" id="SSLN_0000501701-mRNA-1">
    <property type="protein sequence ID" value="SSLN_0000501701-mRNA-1"/>
    <property type="gene ID" value="SSLN_0000501701"/>
</dbReference>
<dbReference type="Pfam" id="PF00078">
    <property type="entry name" value="RVT_1"/>
    <property type="match status" value="1"/>
</dbReference>
<dbReference type="SUPFAM" id="SSF56672">
    <property type="entry name" value="DNA/RNA polymerases"/>
    <property type="match status" value="1"/>
</dbReference>